<reference evidence="4" key="1">
    <citation type="journal article" date="2012" name="Science">
        <title>The Paleozoic origin of enzymatic lignin decomposition reconstructed from 31 fungal genomes.</title>
        <authorList>
            <person name="Floudas D."/>
            <person name="Binder M."/>
            <person name="Riley R."/>
            <person name="Barry K."/>
            <person name="Blanchette R.A."/>
            <person name="Henrissat B."/>
            <person name="Martinez A.T."/>
            <person name="Otillar R."/>
            <person name="Spatafora J.W."/>
            <person name="Yadav J.S."/>
            <person name="Aerts A."/>
            <person name="Benoit I."/>
            <person name="Boyd A."/>
            <person name="Carlson A."/>
            <person name="Copeland A."/>
            <person name="Coutinho P.M."/>
            <person name="de Vries R.P."/>
            <person name="Ferreira P."/>
            <person name="Findley K."/>
            <person name="Foster B."/>
            <person name="Gaskell J."/>
            <person name="Glotzer D."/>
            <person name="Gorecki P."/>
            <person name="Heitman J."/>
            <person name="Hesse C."/>
            <person name="Hori C."/>
            <person name="Igarashi K."/>
            <person name="Jurgens J.A."/>
            <person name="Kallen N."/>
            <person name="Kersten P."/>
            <person name="Kohler A."/>
            <person name="Kuees U."/>
            <person name="Kumar T.K.A."/>
            <person name="Kuo A."/>
            <person name="LaButti K."/>
            <person name="Larrondo L.F."/>
            <person name="Lindquist E."/>
            <person name="Ling A."/>
            <person name="Lombard V."/>
            <person name="Lucas S."/>
            <person name="Lundell T."/>
            <person name="Martin R."/>
            <person name="McLaughlin D.J."/>
            <person name="Morgenstern I."/>
            <person name="Morin E."/>
            <person name="Murat C."/>
            <person name="Nagy L.G."/>
            <person name="Nolan M."/>
            <person name="Ohm R.A."/>
            <person name="Patyshakuliyeva A."/>
            <person name="Rokas A."/>
            <person name="Ruiz-Duenas F.J."/>
            <person name="Sabat G."/>
            <person name="Salamov A."/>
            <person name="Samejima M."/>
            <person name="Schmutz J."/>
            <person name="Slot J.C."/>
            <person name="St John F."/>
            <person name="Stenlid J."/>
            <person name="Sun H."/>
            <person name="Sun S."/>
            <person name="Syed K."/>
            <person name="Tsang A."/>
            <person name="Wiebenga A."/>
            <person name="Young D."/>
            <person name="Pisabarro A."/>
            <person name="Eastwood D.C."/>
            <person name="Martin F."/>
            <person name="Cullen D."/>
            <person name="Grigoriev I.V."/>
            <person name="Hibbett D.S."/>
        </authorList>
    </citation>
    <scope>NUCLEOTIDE SEQUENCE [LARGE SCALE GENOMIC DNA]</scope>
    <source>
        <strain evidence="4">FP-91666</strain>
    </source>
</reference>
<proteinExistence type="predicted"/>
<dbReference type="OrthoDB" id="205255at2759"/>
<dbReference type="RefSeq" id="XP_007311590.1">
    <property type="nucleotide sequence ID" value="XM_007311528.1"/>
</dbReference>
<dbReference type="KEGG" id="shs:STEHIDRAFT_143235"/>
<dbReference type="EMBL" id="JH687406">
    <property type="protein sequence ID" value="EIM79286.1"/>
    <property type="molecule type" value="Genomic_DNA"/>
</dbReference>
<dbReference type="GO" id="GO:0005829">
    <property type="term" value="C:cytosol"/>
    <property type="evidence" value="ECO:0007669"/>
    <property type="project" value="TreeGrafter"/>
</dbReference>
<dbReference type="InterPro" id="IPR036497">
    <property type="entry name" value="GLTP_sf"/>
</dbReference>
<evidence type="ECO:0000313" key="4">
    <source>
        <dbReference type="Proteomes" id="UP000053927"/>
    </source>
</evidence>
<dbReference type="eggNOG" id="KOG3221">
    <property type="taxonomic scope" value="Eukaryota"/>
</dbReference>
<dbReference type="Gene3D" id="1.10.3520.10">
    <property type="entry name" value="Glycolipid transfer protein"/>
    <property type="match status" value="1"/>
</dbReference>
<dbReference type="GeneID" id="18799178"/>
<dbReference type="GO" id="GO:1902387">
    <property type="term" value="F:ceramide 1-phosphate binding"/>
    <property type="evidence" value="ECO:0007669"/>
    <property type="project" value="TreeGrafter"/>
</dbReference>
<evidence type="ECO:0000313" key="3">
    <source>
        <dbReference type="EMBL" id="EIM79286.1"/>
    </source>
</evidence>
<protein>
    <submittedName>
        <fullName evidence="3">Glycolipid transfer protein</fullName>
    </submittedName>
</protein>
<dbReference type="InterPro" id="IPR014830">
    <property type="entry name" value="Glycolipid_transfer_prot_dom"/>
</dbReference>
<evidence type="ECO:0000259" key="2">
    <source>
        <dbReference type="Pfam" id="PF08718"/>
    </source>
</evidence>
<dbReference type="OMA" id="FTCQALQ"/>
<accession>R7RVS4</accession>
<keyword evidence="1" id="KW-0813">Transport</keyword>
<name>R7RVS4_STEHR</name>
<sequence length="197" mass="21883">MAPYFETVKSFADVQIVADGVDSASFLEASDGLVNMFDLLGSGVFSFVQTDLRNNIAGVRMRYDSHQHLSPTLEKLVEVEVQDGHRNSTGCLVRLVRGLAFTCQALQNVQSDRSAELHVCFKRAYDTVLRHHHTFVIRSVVSVAIRAVPRRNDFYSRIAQGGSVDKLDEEMAKWLTALEAIVIRMSSFLKGGGYGNV</sequence>
<organism evidence="3 4">
    <name type="scientific">Stereum hirsutum (strain FP-91666)</name>
    <name type="common">White-rot fungus</name>
    <dbReference type="NCBI Taxonomy" id="721885"/>
    <lineage>
        <taxon>Eukaryota</taxon>
        <taxon>Fungi</taxon>
        <taxon>Dikarya</taxon>
        <taxon>Basidiomycota</taxon>
        <taxon>Agaricomycotina</taxon>
        <taxon>Agaricomycetes</taxon>
        <taxon>Russulales</taxon>
        <taxon>Stereaceae</taxon>
        <taxon>Stereum</taxon>
    </lineage>
</organism>
<dbReference type="PANTHER" id="PTHR10219">
    <property type="entry name" value="GLYCOLIPID TRANSFER PROTEIN-RELATED"/>
    <property type="match status" value="1"/>
</dbReference>
<dbReference type="GO" id="GO:0016020">
    <property type="term" value="C:membrane"/>
    <property type="evidence" value="ECO:0007669"/>
    <property type="project" value="TreeGrafter"/>
</dbReference>
<keyword evidence="4" id="KW-1185">Reference proteome</keyword>
<dbReference type="GO" id="GO:1902388">
    <property type="term" value="F:ceramide 1-phosphate transfer activity"/>
    <property type="evidence" value="ECO:0007669"/>
    <property type="project" value="TreeGrafter"/>
</dbReference>
<dbReference type="PANTHER" id="PTHR10219:SF25">
    <property type="entry name" value="PLECKSTRIN HOMOLOGY DOMAIN-CONTAINING FAMILY A MEMBER 8"/>
    <property type="match status" value="1"/>
</dbReference>
<dbReference type="SUPFAM" id="SSF110004">
    <property type="entry name" value="Glycolipid transfer protein, GLTP"/>
    <property type="match status" value="1"/>
</dbReference>
<dbReference type="FunFam" id="1.10.3520.10:FF:000001">
    <property type="entry name" value="Pleckstrin domain-containing family A member 8"/>
    <property type="match status" value="1"/>
</dbReference>
<dbReference type="AlphaFoldDB" id="R7RVS4"/>
<evidence type="ECO:0000256" key="1">
    <source>
        <dbReference type="ARBA" id="ARBA00022448"/>
    </source>
</evidence>
<gene>
    <name evidence="3" type="ORF">STEHIDRAFT_143235</name>
</gene>
<feature type="domain" description="Glycolipid transfer protein" evidence="2">
    <location>
        <begin position="22"/>
        <end position="159"/>
    </location>
</feature>
<dbReference type="Pfam" id="PF08718">
    <property type="entry name" value="GLTP"/>
    <property type="match status" value="1"/>
</dbReference>
<dbReference type="Proteomes" id="UP000053927">
    <property type="component" value="Unassembled WGS sequence"/>
</dbReference>